<name>A0A1L3FK76_BRAJP</name>
<dbReference type="OrthoDB" id="8245175at2"/>
<accession>A0A1L3FK76</accession>
<sequence>MARFRCGACGREGEFAYDPQHHECPRCGSFDVVFALNIDELPDEFVQMLLQAETLDGEKNED</sequence>
<dbReference type="EMBL" id="CP017637">
    <property type="protein sequence ID" value="APG13747.1"/>
    <property type="molecule type" value="Genomic_DNA"/>
</dbReference>
<evidence type="ECO:0000313" key="2">
    <source>
        <dbReference type="Proteomes" id="UP000181962"/>
    </source>
</evidence>
<organism evidence="1 2">
    <name type="scientific">Bradyrhizobium japonicum</name>
    <dbReference type="NCBI Taxonomy" id="375"/>
    <lineage>
        <taxon>Bacteria</taxon>
        <taxon>Pseudomonadati</taxon>
        <taxon>Pseudomonadota</taxon>
        <taxon>Alphaproteobacteria</taxon>
        <taxon>Hyphomicrobiales</taxon>
        <taxon>Nitrobacteraceae</taxon>
        <taxon>Bradyrhizobium</taxon>
    </lineage>
</organism>
<dbReference type="RefSeq" id="WP_071915786.1">
    <property type="nucleotide sequence ID" value="NZ_CP017637.1"/>
</dbReference>
<gene>
    <name evidence="1" type="ORF">BKD09_35860</name>
</gene>
<reference evidence="1 2" key="1">
    <citation type="submission" date="2016-11" db="EMBL/GenBank/DDBJ databases">
        <title>Complete Genome Sequence of Bradyrhizobium sp. strain J5, an isolated from soybean nodule in Hokkaido.</title>
        <authorList>
            <person name="Kanehara K."/>
        </authorList>
    </citation>
    <scope>NUCLEOTIDE SEQUENCE [LARGE SCALE GENOMIC DNA]</scope>
    <source>
        <strain evidence="1 2">J5</strain>
    </source>
</reference>
<proteinExistence type="predicted"/>
<dbReference type="AlphaFoldDB" id="A0A1L3FK76"/>
<dbReference type="Proteomes" id="UP000181962">
    <property type="component" value="Chromosome"/>
</dbReference>
<protein>
    <submittedName>
        <fullName evidence="1">Uncharacterized protein</fullName>
    </submittedName>
</protein>
<evidence type="ECO:0000313" key="1">
    <source>
        <dbReference type="EMBL" id="APG13747.1"/>
    </source>
</evidence>